<dbReference type="PROSITE" id="PS51178">
    <property type="entry name" value="PASTA"/>
    <property type="match status" value="1"/>
</dbReference>
<dbReference type="Gene3D" id="3.30.10.20">
    <property type="match status" value="1"/>
</dbReference>
<comment type="caution">
    <text evidence="7">The sequence shown here is derived from an EMBL/GenBank/DDBJ whole genome shotgun (WGS) entry which is preliminary data.</text>
</comment>
<evidence type="ECO:0000256" key="2">
    <source>
        <dbReference type="ARBA" id="ARBA00022840"/>
    </source>
</evidence>
<organism evidence="7 8">
    <name type="scientific">Glycomyces terrestris</name>
    <dbReference type="NCBI Taxonomy" id="2493553"/>
    <lineage>
        <taxon>Bacteria</taxon>
        <taxon>Bacillati</taxon>
        <taxon>Actinomycetota</taxon>
        <taxon>Actinomycetes</taxon>
        <taxon>Glycomycetales</taxon>
        <taxon>Glycomycetaceae</taxon>
        <taxon>Glycomyces</taxon>
    </lineage>
</organism>
<accession>A0A426UT84</accession>
<evidence type="ECO:0000256" key="5">
    <source>
        <dbReference type="SAM" id="Phobius"/>
    </source>
</evidence>
<dbReference type="PANTHER" id="PTHR42749:SF1">
    <property type="entry name" value="CELL SHAPE-DETERMINING PROTEIN MREB"/>
    <property type="match status" value="1"/>
</dbReference>
<name>A0A426UT84_9ACTN</name>
<dbReference type="GO" id="GO:0005524">
    <property type="term" value="F:ATP binding"/>
    <property type="evidence" value="ECO:0007669"/>
    <property type="project" value="UniProtKB-KW"/>
</dbReference>
<feature type="region of interest" description="Disordered" evidence="4">
    <location>
        <begin position="456"/>
        <end position="488"/>
    </location>
</feature>
<dbReference type="AlphaFoldDB" id="A0A426UT84"/>
<keyword evidence="3" id="KW-0143">Chaperone</keyword>
<feature type="compositionally biased region" description="Basic and acidic residues" evidence="4">
    <location>
        <begin position="23"/>
        <end position="34"/>
    </location>
</feature>
<keyword evidence="1" id="KW-0547">Nucleotide-binding</keyword>
<reference evidence="7 8" key="1">
    <citation type="submission" date="2018-12" db="EMBL/GenBank/DDBJ databases">
        <title>Glycomyces sp. YIM 121974 draft genome.</title>
        <authorList>
            <person name="Li Q."/>
        </authorList>
    </citation>
    <scope>NUCLEOTIDE SEQUENCE [LARGE SCALE GENOMIC DNA]</scope>
    <source>
        <strain evidence="7 8">YIM 121974</strain>
    </source>
</reference>
<feature type="region of interest" description="Disordered" evidence="4">
    <location>
        <begin position="15"/>
        <end position="49"/>
    </location>
</feature>
<proteinExistence type="predicted"/>
<dbReference type="Pfam" id="PF03793">
    <property type="entry name" value="PASTA"/>
    <property type="match status" value="1"/>
</dbReference>
<dbReference type="Proteomes" id="UP000277256">
    <property type="component" value="Unassembled WGS sequence"/>
</dbReference>
<gene>
    <name evidence="7" type="ORF">EIW28_20520</name>
</gene>
<dbReference type="GO" id="GO:0140662">
    <property type="term" value="F:ATP-dependent protein folding chaperone"/>
    <property type="evidence" value="ECO:0007669"/>
    <property type="project" value="InterPro"/>
</dbReference>
<dbReference type="OrthoDB" id="5171090at2"/>
<dbReference type="CDD" id="cd06577">
    <property type="entry name" value="PASTA_pknB"/>
    <property type="match status" value="1"/>
</dbReference>
<dbReference type="InterPro" id="IPR043129">
    <property type="entry name" value="ATPase_NBD"/>
</dbReference>
<feature type="domain" description="PASTA" evidence="6">
    <location>
        <begin position="424"/>
        <end position="494"/>
    </location>
</feature>
<feature type="compositionally biased region" description="Low complexity" evidence="4">
    <location>
        <begin position="400"/>
        <end position="424"/>
    </location>
</feature>
<dbReference type="SMART" id="SM00740">
    <property type="entry name" value="PASTA"/>
    <property type="match status" value="1"/>
</dbReference>
<evidence type="ECO:0000313" key="8">
    <source>
        <dbReference type="Proteomes" id="UP000277256"/>
    </source>
</evidence>
<keyword evidence="5" id="KW-0472">Membrane</keyword>
<dbReference type="Gene3D" id="3.30.420.40">
    <property type="match status" value="2"/>
</dbReference>
<sequence length="500" mass="51263">MHPSPRAVAVGVDLGSATTTVSTRREGGPSEPREVSQGPTDLVHDGNRPVSADSSAVIGLAVPATWSPTRRRAHAEAAANAGFDAAFLVSEPEAAARHYAALQGCGLEAGAPLVVCNIGAASCHVAVVRREGERYQVESAKTDDDIGGRAFDRLLLDHLAERLRRTDPEYLARVQNPAETALRAGVLDEVRRARERLSDHPSATVGLPGLDRELRLTREDADQCLTPAALRTVSLIEDAMRDSGIEAAHIAALLLVGGASRTPLIVAAVGHHFGVVPVLPDLPELVIAEGAALAGLARLDTGEAAEDASAPLVPRMRPSPEVLVTMMVVVLAVLSFAGVALLNRDEPDVRDVDAAAETPTLPGGAGASEVAEATSEAAEPDASDEPAVAGSAEPAEESSEAASPSPEASATPAGDVPTHSATPVATTAAVPDVVGESLADAKAMLAEAGFTNVSVSGIPREQGSGPKNCDVTAQSPDGGSQQSEDAPITLSYVYTGNDTC</sequence>
<dbReference type="Gene3D" id="3.90.640.10">
    <property type="entry name" value="Actin, Chain A, domain 4"/>
    <property type="match status" value="1"/>
</dbReference>
<evidence type="ECO:0000256" key="1">
    <source>
        <dbReference type="ARBA" id="ARBA00022741"/>
    </source>
</evidence>
<dbReference type="CDD" id="cd10170">
    <property type="entry name" value="ASKHA_NBD_HSP70"/>
    <property type="match status" value="1"/>
</dbReference>
<dbReference type="Pfam" id="PF00012">
    <property type="entry name" value="HSP70"/>
    <property type="match status" value="1"/>
</dbReference>
<evidence type="ECO:0000259" key="6">
    <source>
        <dbReference type="PROSITE" id="PS51178"/>
    </source>
</evidence>
<dbReference type="InterPro" id="IPR005543">
    <property type="entry name" value="PASTA_dom"/>
</dbReference>
<dbReference type="RefSeq" id="WP_125249586.1">
    <property type="nucleotide sequence ID" value="NZ_RSEB01000006.1"/>
</dbReference>
<feature type="compositionally biased region" description="Low complexity" evidence="4">
    <location>
        <begin position="367"/>
        <end position="377"/>
    </location>
</feature>
<evidence type="ECO:0000256" key="3">
    <source>
        <dbReference type="ARBA" id="ARBA00023186"/>
    </source>
</evidence>
<dbReference type="EMBL" id="RSEB01000006">
    <property type="protein sequence ID" value="RRR96832.1"/>
    <property type="molecule type" value="Genomic_DNA"/>
</dbReference>
<dbReference type="InterPro" id="IPR013126">
    <property type="entry name" value="Hsp_70_fam"/>
</dbReference>
<feature type="region of interest" description="Disordered" evidence="4">
    <location>
        <begin position="356"/>
        <end position="424"/>
    </location>
</feature>
<dbReference type="PANTHER" id="PTHR42749">
    <property type="entry name" value="CELL SHAPE-DETERMINING PROTEIN MREB"/>
    <property type="match status" value="1"/>
</dbReference>
<evidence type="ECO:0000313" key="7">
    <source>
        <dbReference type="EMBL" id="RRR96832.1"/>
    </source>
</evidence>
<keyword evidence="5" id="KW-0812">Transmembrane</keyword>
<protein>
    <submittedName>
        <fullName evidence="7">PASTA domain-containing protein</fullName>
    </submittedName>
</protein>
<feature type="transmembrane region" description="Helical" evidence="5">
    <location>
        <begin position="322"/>
        <end position="342"/>
    </location>
</feature>
<dbReference type="SUPFAM" id="SSF53067">
    <property type="entry name" value="Actin-like ATPase domain"/>
    <property type="match status" value="2"/>
</dbReference>
<keyword evidence="2" id="KW-0067">ATP-binding</keyword>
<evidence type="ECO:0000256" key="4">
    <source>
        <dbReference type="SAM" id="MobiDB-lite"/>
    </source>
</evidence>
<keyword evidence="5" id="KW-1133">Transmembrane helix</keyword>
<feature type="compositionally biased region" description="Polar residues" evidence="4">
    <location>
        <begin position="471"/>
        <end position="484"/>
    </location>
</feature>
<keyword evidence="8" id="KW-1185">Reference proteome</keyword>